<comment type="caution">
    <text evidence="2">The sequence shown here is derived from an EMBL/GenBank/DDBJ whole genome shotgun (WGS) entry which is preliminary data.</text>
</comment>
<dbReference type="AlphaFoldDB" id="A0A1Y2A948"/>
<evidence type="ECO:0000256" key="1">
    <source>
        <dbReference type="SAM" id="Phobius"/>
    </source>
</evidence>
<keyword evidence="1" id="KW-0472">Membrane</keyword>
<proteinExistence type="predicted"/>
<dbReference type="Proteomes" id="UP000193144">
    <property type="component" value="Unassembled WGS sequence"/>
</dbReference>
<organism evidence="2 3">
    <name type="scientific">Clohesyomyces aquaticus</name>
    <dbReference type="NCBI Taxonomy" id="1231657"/>
    <lineage>
        <taxon>Eukaryota</taxon>
        <taxon>Fungi</taxon>
        <taxon>Dikarya</taxon>
        <taxon>Ascomycota</taxon>
        <taxon>Pezizomycotina</taxon>
        <taxon>Dothideomycetes</taxon>
        <taxon>Pleosporomycetidae</taxon>
        <taxon>Pleosporales</taxon>
        <taxon>Lindgomycetaceae</taxon>
        <taxon>Clohesyomyces</taxon>
    </lineage>
</organism>
<evidence type="ECO:0000313" key="3">
    <source>
        <dbReference type="Proteomes" id="UP000193144"/>
    </source>
</evidence>
<sequence>MVGNMSWQEGQSLLRRDLHTSEMGWVHVRPCSDRLEWFRGSVLGVGHKWEFIFSIHTKFAQRPPITGFPPLCVLFRLVIRSCRCSPCSGFGLVAVRVGLALFIRRGDRTSRALNQCGVLVFNAGGICPWTLILKRRGIFRMRQAHFFGWLSLNTAARGMERFLMDIVSRLNLGARFYLGSKVVVVLGRVYRQLFWRMHTPIGFCLARRRILTH</sequence>
<keyword evidence="3" id="KW-1185">Reference proteome</keyword>
<protein>
    <submittedName>
        <fullName evidence="2">Uncharacterized protein</fullName>
    </submittedName>
</protein>
<evidence type="ECO:0000313" key="2">
    <source>
        <dbReference type="EMBL" id="ORY18984.1"/>
    </source>
</evidence>
<name>A0A1Y2A948_9PLEO</name>
<gene>
    <name evidence="2" type="ORF">BCR34DRAFT_553048</name>
</gene>
<keyword evidence="1" id="KW-1133">Transmembrane helix</keyword>
<keyword evidence="1" id="KW-0812">Transmembrane</keyword>
<feature type="transmembrane region" description="Helical" evidence="1">
    <location>
        <begin position="112"/>
        <end position="133"/>
    </location>
</feature>
<reference evidence="2 3" key="1">
    <citation type="submission" date="2016-07" db="EMBL/GenBank/DDBJ databases">
        <title>Pervasive Adenine N6-methylation of Active Genes in Fungi.</title>
        <authorList>
            <consortium name="DOE Joint Genome Institute"/>
            <person name="Mondo S.J."/>
            <person name="Dannebaum R.O."/>
            <person name="Kuo R.C."/>
            <person name="Labutti K."/>
            <person name="Haridas S."/>
            <person name="Kuo A."/>
            <person name="Salamov A."/>
            <person name="Ahrendt S.R."/>
            <person name="Lipzen A."/>
            <person name="Sullivan W."/>
            <person name="Andreopoulos W.B."/>
            <person name="Clum A."/>
            <person name="Lindquist E."/>
            <person name="Daum C."/>
            <person name="Ramamoorthy G.K."/>
            <person name="Gryganskyi A."/>
            <person name="Culley D."/>
            <person name="Magnuson J.K."/>
            <person name="James T.Y."/>
            <person name="O'Malley M.A."/>
            <person name="Stajich J.E."/>
            <person name="Spatafora J.W."/>
            <person name="Visel A."/>
            <person name="Grigoriev I.V."/>
        </authorList>
    </citation>
    <scope>NUCLEOTIDE SEQUENCE [LARGE SCALE GENOMIC DNA]</scope>
    <source>
        <strain evidence="2 3">CBS 115471</strain>
    </source>
</reference>
<accession>A0A1Y2A948</accession>
<dbReference type="EMBL" id="MCFA01000004">
    <property type="protein sequence ID" value="ORY18984.1"/>
    <property type="molecule type" value="Genomic_DNA"/>
</dbReference>